<sequence>MNTSARRVLLRALAVGLVALGLHAAPAGAVVADTGATSGTTTTAYDLIDSVGVNVHMHFSDTTYADSDRVLTALQDLGVRHVRDGLAGKRPDEVAALATLGAHGITSVLHLSGVRSGATLSVDPEQISELRQLAPYVDAVEPVNEFDCTGPSSWAAPLRSYTTALQTAVRGDAATANLPLLAPSFCRPESVATYGSVTDAATLGNAHTYAIGKGPELPAESRLPAFAQAQGTSLPQYVTESGYTNLGTASYPYAATEAAAADYVVRTLLDHKRIGVAHTYLYELLDEKKDGLKTDPEQHFGLVRYDNSRKPAFTAIRNLLGDLAGGAPSSVQAGSRASAPYTTKLVGGGSLLRSLTITDPHGGGQTVALWLAAPSGVGAGKVRMTVTGSATMTTRQPSRGNAVTTLGTGTTFDIPVNGAVTLVHLGAPTSGGAQACTASADYTTLASTLGATASSTLSPTGWSGAPAAASGVPSWLTGGSQVGSDAQKVTVPVPGNPTTWSIGVWARMNSASADYATFLHAAGVSGGTLTTYNLTVDAPSHAQVAGYGPPPTGGTWGSEIAANAATGTWHYFALVADGAAKKTTLYVDGVASGSKASKAAALTGVEVGSLTSGFRGAVSNLAVFPKALTAAQQLALATSARRTC</sequence>
<dbReference type="RefSeq" id="WP_131581535.1">
    <property type="nucleotide sequence ID" value="NZ_SJZJ01000002.1"/>
</dbReference>
<dbReference type="SUPFAM" id="SSF49899">
    <property type="entry name" value="Concanavalin A-like lectins/glucanases"/>
    <property type="match status" value="1"/>
</dbReference>
<dbReference type="Gene3D" id="2.60.120.200">
    <property type="match status" value="1"/>
</dbReference>
<keyword evidence="2" id="KW-1015">Disulfide bond</keyword>
<dbReference type="SMART" id="SM00560">
    <property type="entry name" value="LamGL"/>
    <property type="match status" value="1"/>
</dbReference>
<dbReference type="AlphaFoldDB" id="A0A4R1CJ64"/>
<evidence type="ECO:0000313" key="6">
    <source>
        <dbReference type="Proteomes" id="UP000295453"/>
    </source>
</evidence>
<dbReference type="InterPro" id="IPR006311">
    <property type="entry name" value="TAT_signal"/>
</dbReference>
<organism evidence="5 6">
    <name type="scientific">Nocardioides jejuensis</name>
    <dbReference type="NCBI Taxonomy" id="2502782"/>
    <lineage>
        <taxon>Bacteria</taxon>
        <taxon>Bacillati</taxon>
        <taxon>Actinomycetota</taxon>
        <taxon>Actinomycetes</taxon>
        <taxon>Propionibacteriales</taxon>
        <taxon>Nocardioidaceae</taxon>
        <taxon>Nocardioides</taxon>
    </lineage>
</organism>
<dbReference type="Pfam" id="PF13385">
    <property type="entry name" value="Laminin_G_3"/>
    <property type="match status" value="1"/>
</dbReference>
<feature type="domain" description="LamG-like jellyroll fold" evidence="4">
    <location>
        <begin position="498"/>
        <end position="631"/>
    </location>
</feature>
<dbReference type="OrthoDB" id="525131at2"/>
<comment type="caution">
    <text evidence="5">The sequence shown here is derived from an EMBL/GenBank/DDBJ whole genome shotgun (WGS) entry which is preliminary data.</text>
</comment>
<evidence type="ECO:0000256" key="3">
    <source>
        <dbReference type="SAM" id="SignalP"/>
    </source>
</evidence>
<name>A0A4R1CJ64_9ACTN</name>
<reference evidence="5 6" key="1">
    <citation type="submission" date="2019-03" db="EMBL/GenBank/DDBJ databases">
        <authorList>
            <person name="Kim M.K.M."/>
        </authorList>
    </citation>
    <scope>NUCLEOTIDE SEQUENCE [LARGE SCALE GENOMIC DNA]</scope>
    <source>
        <strain evidence="5 6">18JY15-6</strain>
    </source>
</reference>
<evidence type="ECO:0000259" key="4">
    <source>
        <dbReference type="SMART" id="SM00560"/>
    </source>
</evidence>
<dbReference type="InterPro" id="IPR013320">
    <property type="entry name" value="ConA-like_dom_sf"/>
</dbReference>
<dbReference type="Proteomes" id="UP000295453">
    <property type="component" value="Unassembled WGS sequence"/>
</dbReference>
<dbReference type="EMBL" id="SJZJ01000002">
    <property type="protein sequence ID" value="TCJ30887.1"/>
    <property type="molecule type" value="Genomic_DNA"/>
</dbReference>
<dbReference type="InterPro" id="IPR006558">
    <property type="entry name" value="LamG-like"/>
</dbReference>
<keyword evidence="6" id="KW-1185">Reference proteome</keyword>
<gene>
    <name evidence="5" type="ORF">EPD65_02290</name>
</gene>
<dbReference type="PROSITE" id="PS51318">
    <property type="entry name" value="TAT"/>
    <property type="match status" value="1"/>
</dbReference>
<evidence type="ECO:0000313" key="5">
    <source>
        <dbReference type="EMBL" id="TCJ30887.1"/>
    </source>
</evidence>
<proteinExistence type="predicted"/>
<evidence type="ECO:0000256" key="2">
    <source>
        <dbReference type="ARBA" id="ARBA00023157"/>
    </source>
</evidence>
<feature type="chain" id="PRO_5020803265" evidence="3">
    <location>
        <begin position="25"/>
        <end position="644"/>
    </location>
</feature>
<feature type="signal peptide" evidence="3">
    <location>
        <begin position="1"/>
        <end position="24"/>
    </location>
</feature>
<evidence type="ECO:0000256" key="1">
    <source>
        <dbReference type="ARBA" id="ARBA00022729"/>
    </source>
</evidence>
<dbReference type="SUPFAM" id="SSF51445">
    <property type="entry name" value="(Trans)glycosidases"/>
    <property type="match status" value="1"/>
</dbReference>
<keyword evidence="1 3" id="KW-0732">Signal</keyword>
<protein>
    <submittedName>
        <fullName evidence="5">LamG domain-containing protein</fullName>
    </submittedName>
</protein>
<accession>A0A4R1CJ64</accession>
<dbReference type="Gene3D" id="3.20.20.80">
    <property type="entry name" value="Glycosidases"/>
    <property type="match status" value="1"/>
</dbReference>
<dbReference type="InterPro" id="IPR017853">
    <property type="entry name" value="GH"/>
</dbReference>